<dbReference type="EMBL" id="SUMG01000011">
    <property type="protein sequence ID" value="NBG88795.1"/>
    <property type="molecule type" value="Genomic_DNA"/>
</dbReference>
<dbReference type="Gene3D" id="1.20.81.30">
    <property type="entry name" value="Type II secretion system (T2SS), domain F"/>
    <property type="match status" value="2"/>
</dbReference>
<dbReference type="PRINTS" id="PR00812">
    <property type="entry name" value="BCTERIALGSPF"/>
</dbReference>
<evidence type="ECO:0000313" key="9">
    <source>
        <dbReference type="EMBL" id="NBG88795.1"/>
    </source>
</evidence>
<comment type="caution">
    <text evidence="9">The sequence shown here is derived from an EMBL/GenBank/DDBJ whole genome shotgun (WGS) entry which is preliminary data.</text>
</comment>
<dbReference type="PANTHER" id="PTHR30012">
    <property type="entry name" value="GENERAL SECRETION PATHWAY PROTEIN"/>
    <property type="match status" value="1"/>
</dbReference>
<evidence type="ECO:0000256" key="7">
    <source>
        <dbReference type="SAM" id="Phobius"/>
    </source>
</evidence>
<comment type="similarity">
    <text evidence="2">Belongs to the GSP F family.</text>
</comment>
<feature type="domain" description="Type II secretion system protein GspF" evidence="8">
    <location>
        <begin position="69"/>
        <end position="189"/>
    </location>
</feature>
<evidence type="ECO:0000256" key="3">
    <source>
        <dbReference type="ARBA" id="ARBA00022475"/>
    </source>
</evidence>
<dbReference type="InterPro" id="IPR018076">
    <property type="entry name" value="T2SS_GspF_dom"/>
</dbReference>
<evidence type="ECO:0000256" key="5">
    <source>
        <dbReference type="ARBA" id="ARBA00022989"/>
    </source>
</evidence>
<evidence type="ECO:0000259" key="8">
    <source>
        <dbReference type="Pfam" id="PF00482"/>
    </source>
</evidence>
<dbReference type="RefSeq" id="WP_160721772.1">
    <property type="nucleotide sequence ID" value="NZ_SUMG01000011.1"/>
</dbReference>
<feature type="transmembrane region" description="Helical" evidence="7">
    <location>
        <begin position="374"/>
        <end position="395"/>
    </location>
</feature>
<keyword evidence="4 7" id="KW-0812">Transmembrane</keyword>
<evidence type="ECO:0000256" key="6">
    <source>
        <dbReference type="ARBA" id="ARBA00023136"/>
    </source>
</evidence>
<gene>
    <name evidence="9" type="ORF">ISALK_09800</name>
</gene>
<reference evidence="9 10" key="1">
    <citation type="submission" date="2019-04" db="EMBL/GenBank/DDBJ databases">
        <title>Isachenkonia alkalipeptolytica gen. nov. sp. nov. a new anaerobic, alkiliphilic organothrophic bacterium capable to reduce synthesized ferrihydrite isolated from a soda lake.</title>
        <authorList>
            <person name="Toshchakov S.V."/>
            <person name="Zavarzina D.G."/>
            <person name="Zhilina T.N."/>
            <person name="Kostrikina N.A."/>
            <person name="Kublanov I.V."/>
        </authorList>
    </citation>
    <scope>NUCLEOTIDE SEQUENCE [LARGE SCALE GENOMIC DNA]</scope>
    <source>
        <strain evidence="9 10">Z-1701</strain>
    </source>
</reference>
<evidence type="ECO:0000256" key="1">
    <source>
        <dbReference type="ARBA" id="ARBA00004651"/>
    </source>
</evidence>
<feature type="transmembrane region" description="Helical" evidence="7">
    <location>
        <begin position="215"/>
        <end position="235"/>
    </location>
</feature>
<feature type="domain" description="Type II secretion system protein GspF" evidence="8">
    <location>
        <begin position="269"/>
        <end position="392"/>
    </location>
</feature>
<dbReference type="InterPro" id="IPR042094">
    <property type="entry name" value="T2SS_GspF_sf"/>
</dbReference>
<evidence type="ECO:0000256" key="4">
    <source>
        <dbReference type="ARBA" id="ARBA00022692"/>
    </source>
</evidence>
<feature type="transmembrane region" description="Helical" evidence="7">
    <location>
        <begin position="171"/>
        <end position="195"/>
    </location>
</feature>
<evidence type="ECO:0000256" key="2">
    <source>
        <dbReference type="ARBA" id="ARBA00005745"/>
    </source>
</evidence>
<comment type="subcellular location">
    <subcellularLocation>
        <location evidence="1">Cell membrane</location>
        <topology evidence="1">Multi-pass membrane protein</topology>
    </subcellularLocation>
</comment>
<organism evidence="9 10">
    <name type="scientific">Isachenkonia alkalipeptolytica</name>
    <dbReference type="NCBI Taxonomy" id="2565777"/>
    <lineage>
        <taxon>Bacteria</taxon>
        <taxon>Bacillati</taxon>
        <taxon>Bacillota</taxon>
        <taxon>Clostridia</taxon>
        <taxon>Eubacteriales</taxon>
        <taxon>Clostridiaceae</taxon>
        <taxon>Isachenkonia</taxon>
    </lineage>
</organism>
<protein>
    <submittedName>
        <fullName evidence="9">Type II secretion system F family protein</fullName>
    </submittedName>
</protein>
<dbReference type="InterPro" id="IPR003004">
    <property type="entry name" value="GspF/PilC"/>
</dbReference>
<dbReference type="PANTHER" id="PTHR30012:SF0">
    <property type="entry name" value="TYPE II SECRETION SYSTEM PROTEIN F-RELATED"/>
    <property type="match status" value="1"/>
</dbReference>
<dbReference type="AlphaFoldDB" id="A0AA43XL24"/>
<dbReference type="Proteomes" id="UP000449710">
    <property type="component" value="Unassembled WGS sequence"/>
</dbReference>
<dbReference type="Pfam" id="PF00482">
    <property type="entry name" value="T2SSF"/>
    <property type="match status" value="2"/>
</dbReference>
<keyword evidence="10" id="KW-1185">Reference proteome</keyword>
<sequence length="401" mass="46537">MEIYKYTILKNSGEILQGEIQGYNRKDAISRLLNDDHTILKIRRKYLNLVDKPLYESYTKRIKLLILMVNQLKVMTSSGLSIMESIKSMEEHTDDRTMKKILKNIYSNLYYGNSMKDSLDPKVFPDFFIHIIGVGETSGNLEEALHSLSLYYTRDLTFYHKLKNMLIYPTILLFFSFIMLLVTTNFLIPNFIVFLEDGVNSLPWYSRVVFSLSSFIQRLWPIILSLLLIFVFIFYNKSRWFLKHKIFSLLLLKTPIISKLLIKRTLLKFIKNLEVILLSGSNLTYALKFLQEQNNNPMFQKALNSIQADISKGHKFSEALNNEETYFSSLIVNMVAAGEKSGDLVFVLGKISEYLQEDLDQKTKRFIALLEPGLIVFMAVFVGLILVSVMVPIFSSYEFML</sequence>
<dbReference type="GO" id="GO:0005886">
    <property type="term" value="C:plasma membrane"/>
    <property type="evidence" value="ECO:0007669"/>
    <property type="project" value="UniProtKB-SubCell"/>
</dbReference>
<keyword evidence="5 7" id="KW-1133">Transmembrane helix</keyword>
<keyword evidence="3" id="KW-1003">Cell membrane</keyword>
<proteinExistence type="inferred from homology"/>
<name>A0AA43XL24_9CLOT</name>
<accession>A0AA43XL24</accession>
<evidence type="ECO:0000313" key="10">
    <source>
        <dbReference type="Proteomes" id="UP000449710"/>
    </source>
</evidence>
<keyword evidence="6 7" id="KW-0472">Membrane</keyword>